<sequence>MSALRYRLLDAGLGAGLVPDIALRIGSRYGAHWRERHEGRGGVVAQEARLTALLDRMTSGPIAEVPEKANEQHYELPAEFLGIVLGPRRKYSGCLWEDGTTTLAEAEEAMLALSCRRAGVEDGMRILDLGCGWGSLSLWLAEQYPKARITGVSNSHGQREWIESQATARGLTNLQIITADVNTFTPEGRFDRVMSIEMFEHMRNWQELLRRISTWLEDDGKLFVHVFSHRTLPYLFESTWAAERFFTAGLMPSHDLLPRFQRDLVLEERWVVPGTHYAKTLVAWLAQLDARRSEAIALLRADGRSRRQAKVLFGGWRLFLLSTDEIWKYKGGDAWLVSHYLMGKRG</sequence>
<reference evidence="1 2" key="1">
    <citation type="submission" date="2022-06" db="EMBL/GenBank/DDBJ databases">
        <title>Paraconexibacter antarcticus.</title>
        <authorList>
            <person name="Kim C.S."/>
        </authorList>
    </citation>
    <scope>NUCLEOTIDE SEQUENCE [LARGE SCALE GENOMIC DNA]</scope>
    <source>
        <strain evidence="1 2">02-257</strain>
    </source>
</reference>
<evidence type="ECO:0000313" key="1">
    <source>
        <dbReference type="EMBL" id="UTI63828.1"/>
    </source>
</evidence>
<dbReference type="InterPro" id="IPR029063">
    <property type="entry name" value="SAM-dependent_MTases_sf"/>
</dbReference>
<dbReference type="SUPFAM" id="SSF53335">
    <property type="entry name" value="S-adenosyl-L-methionine-dependent methyltransferases"/>
    <property type="match status" value="1"/>
</dbReference>
<dbReference type="Gene3D" id="3.40.50.150">
    <property type="entry name" value="Vaccinia Virus protein VP39"/>
    <property type="match status" value="1"/>
</dbReference>
<gene>
    <name evidence="1" type="ORF">NBH00_21095</name>
</gene>
<dbReference type="Proteomes" id="UP001056035">
    <property type="component" value="Chromosome"/>
</dbReference>
<dbReference type="PANTHER" id="PTHR43832:SF1">
    <property type="entry name" value="S-ADENOSYL-L-METHIONINE-DEPENDENT METHYLTRANSFERASES SUPERFAMILY PROTEIN"/>
    <property type="match status" value="1"/>
</dbReference>
<dbReference type="EMBL" id="CP098502">
    <property type="protein sequence ID" value="UTI63828.1"/>
    <property type="molecule type" value="Genomic_DNA"/>
</dbReference>
<dbReference type="Pfam" id="PF02353">
    <property type="entry name" value="CMAS"/>
    <property type="match status" value="1"/>
</dbReference>
<dbReference type="PANTHER" id="PTHR43832">
    <property type="match status" value="1"/>
</dbReference>
<keyword evidence="2" id="KW-1185">Reference proteome</keyword>
<accession>A0ABY5DP74</accession>
<evidence type="ECO:0000313" key="2">
    <source>
        <dbReference type="Proteomes" id="UP001056035"/>
    </source>
</evidence>
<proteinExistence type="predicted"/>
<name>A0ABY5DP74_9ACTN</name>
<organism evidence="1 2">
    <name type="scientific">Paraconexibacter antarcticus</name>
    <dbReference type="NCBI Taxonomy" id="2949664"/>
    <lineage>
        <taxon>Bacteria</taxon>
        <taxon>Bacillati</taxon>
        <taxon>Actinomycetota</taxon>
        <taxon>Thermoleophilia</taxon>
        <taxon>Solirubrobacterales</taxon>
        <taxon>Paraconexibacteraceae</taxon>
        <taxon>Paraconexibacter</taxon>
    </lineage>
</organism>
<dbReference type="RefSeq" id="WP_254570549.1">
    <property type="nucleotide sequence ID" value="NZ_CP098502.1"/>
</dbReference>
<protein>
    <submittedName>
        <fullName evidence="1">Cyclopropane-fatty-acyl-phospholipid synthase family protein</fullName>
    </submittedName>
</protein>
<dbReference type="CDD" id="cd02440">
    <property type="entry name" value="AdoMet_MTases"/>
    <property type="match status" value="1"/>
</dbReference>